<keyword evidence="1" id="KW-0472">Membrane</keyword>
<keyword evidence="1" id="KW-1133">Transmembrane helix</keyword>
<dbReference type="InterPro" id="IPR025618">
    <property type="entry name" value="YtpI"/>
</dbReference>
<proteinExistence type="predicted"/>
<feature type="transmembrane region" description="Helical" evidence="1">
    <location>
        <begin position="6"/>
        <end position="22"/>
    </location>
</feature>
<comment type="caution">
    <text evidence="2">The sequence shown here is derived from an EMBL/GenBank/DDBJ whole genome shotgun (WGS) entry which is preliminary data.</text>
</comment>
<keyword evidence="3" id="KW-1185">Reference proteome</keyword>
<evidence type="ECO:0000313" key="3">
    <source>
        <dbReference type="Proteomes" id="UP000031982"/>
    </source>
</evidence>
<gene>
    <name evidence="2" type="ORF">SD77_1093</name>
</gene>
<dbReference type="EMBL" id="JXLP01000012">
    <property type="protein sequence ID" value="KIL77764.1"/>
    <property type="molecule type" value="Genomic_DNA"/>
</dbReference>
<accession>A0ABR5ASM6</accession>
<feature type="transmembrane region" description="Helical" evidence="1">
    <location>
        <begin position="61"/>
        <end position="81"/>
    </location>
</feature>
<reference evidence="2 3" key="1">
    <citation type="submission" date="2015-01" db="EMBL/GenBank/DDBJ databases">
        <title>Genome Assembly of Bacillus badius MTCC 1458.</title>
        <authorList>
            <person name="Verma A."/>
            <person name="Khatri I."/>
            <person name="Mual P."/>
            <person name="Subramanian S."/>
            <person name="Krishnamurthi S."/>
        </authorList>
    </citation>
    <scope>NUCLEOTIDE SEQUENCE [LARGE SCALE GENOMIC DNA]</scope>
    <source>
        <strain evidence="2 3">MTCC 1458</strain>
    </source>
</reference>
<dbReference type="Pfam" id="PF14007">
    <property type="entry name" value="YtpI"/>
    <property type="match status" value="1"/>
</dbReference>
<protein>
    <submittedName>
        <fullName evidence="2">Membrane Spanning Protein</fullName>
    </submittedName>
</protein>
<feature type="transmembrane region" description="Helical" evidence="1">
    <location>
        <begin position="34"/>
        <end position="55"/>
    </location>
</feature>
<evidence type="ECO:0000313" key="2">
    <source>
        <dbReference type="EMBL" id="KIL77764.1"/>
    </source>
</evidence>
<dbReference type="Proteomes" id="UP000031982">
    <property type="component" value="Unassembled WGS sequence"/>
</dbReference>
<dbReference type="RefSeq" id="WP_041097764.1">
    <property type="nucleotide sequence ID" value="NZ_JBCNFR010000066.1"/>
</dbReference>
<evidence type="ECO:0000256" key="1">
    <source>
        <dbReference type="SAM" id="Phobius"/>
    </source>
</evidence>
<sequence length="101" mass="11697">MPVLAFIIILSLAFYIFYKVQYVRSRRPMEKKWLSAKSSMALGLFVGMFGLNTLFIQQTTVSYIVAALFMLIGFTSLWTGFKAYRHVLPYAQREAEELNNQ</sequence>
<organism evidence="2 3">
    <name type="scientific">Bacillus badius</name>
    <dbReference type="NCBI Taxonomy" id="1455"/>
    <lineage>
        <taxon>Bacteria</taxon>
        <taxon>Bacillati</taxon>
        <taxon>Bacillota</taxon>
        <taxon>Bacilli</taxon>
        <taxon>Bacillales</taxon>
        <taxon>Bacillaceae</taxon>
        <taxon>Pseudobacillus</taxon>
    </lineage>
</organism>
<keyword evidence="1" id="KW-0812">Transmembrane</keyword>
<name>A0ABR5ASM6_BACBA</name>